<feature type="region of interest" description="Disordered" evidence="4">
    <location>
        <begin position="188"/>
        <end position="277"/>
    </location>
</feature>
<feature type="domain" description="MI" evidence="6">
    <location>
        <begin position="660"/>
        <end position="776"/>
    </location>
</feature>
<keyword evidence="8" id="KW-1185">Reference proteome</keyword>
<evidence type="ECO:0000256" key="4">
    <source>
        <dbReference type="SAM" id="MobiDB-lite"/>
    </source>
</evidence>
<comment type="similarity">
    <text evidence="2">Belongs to the CWC22 family.</text>
</comment>
<feature type="compositionally biased region" description="Low complexity" evidence="4">
    <location>
        <begin position="24"/>
        <end position="33"/>
    </location>
</feature>
<dbReference type="SUPFAM" id="SSF48371">
    <property type="entry name" value="ARM repeat"/>
    <property type="match status" value="2"/>
</dbReference>
<dbReference type="InterPro" id="IPR050781">
    <property type="entry name" value="CWC22_splicing_factor"/>
</dbReference>
<feature type="region of interest" description="Disordered" evidence="4">
    <location>
        <begin position="1"/>
        <end position="107"/>
    </location>
</feature>
<dbReference type="AlphaFoldDB" id="A0AAV2AVC3"/>
<dbReference type="Pfam" id="PF02847">
    <property type="entry name" value="MA3"/>
    <property type="match status" value="1"/>
</dbReference>
<feature type="compositionally biased region" description="Basic and acidic residues" evidence="4">
    <location>
        <begin position="203"/>
        <end position="216"/>
    </location>
</feature>
<dbReference type="SMART" id="SM00543">
    <property type="entry name" value="MIF4G"/>
    <property type="match status" value="1"/>
</dbReference>
<accession>A0AAV2AVC3</accession>
<feature type="compositionally biased region" description="Basic and acidic residues" evidence="4">
    <location>
        <begin position="34"/>
        <end position="49"/>
    </location>
</feature>
<dbReference type="GO" id="GO:0005730">
    <property type="term" value="C:nucleolus"/>
    <property type="evidence" value="ECO:0007669"/>
    <property type="project" value="UniProtKB-SubCell"/>
</dbReference>
<evidence type="ECO:0000313" key="8">
    <source>
        <dbReference type="Proteomes" id="UP001497382"/>
    </source>
</evidence>
<evidence type="ECO:0000256" key="1">
    <source>
        <dbReference type="ARBA" id="ARBA00004604"/>
    </source>
</evidence>
<comment type="subcellular location">
    <subcellularLocation>
        <location evidence="1">Nucleus</location>
        <location evidence="1">Nucleolus</location>
    </subcellularLocation>
</comment>
<feature type="compositionally biased region" description="Basic and acidic residues" evidence="4">
    <location>
        <begin position="268"/>
        <end position="277"/>
    </location>
</feature>
<dbReference type="PROSITE" id="PS51366">
    <property type="entry name" value="MI"/>
    <property type="match status" value="1"/>
</dbReference>
<keyword evidence="5" id="KW-1133">Transmembrane helix</keyword>
<dbReference type="Pfam" id="PF02854">
    <property type="entry name" value="MIF4G"/>
    <property type="match status" value="1"/>
</dbReference>
<dbReference type="Gene3D" id="1.25.40.180">
    <property type="match status" value="1"/>
</dbReference>
<feature type="compositionally biased region" description="Basic and acidic residues" evidence="4">
    <location>
        <begin position="71"/>
        <end position="83"/>
    </location>
</feature>
<dbReference type="PANTHER" id="PTHR18034:SF4">
    <property type="entry name" value="NUCLEOLAR MIF4G DOMAIN-CONTAINING PROTEIN 1"/>
    <property type="match status" value="1"/>
</dbReference>
<dbReference type="Proteomes" id="UP001497382">
    <property type="component" value="Unassembled WGS sequence"/>
</dbReference>
<evidence type="ECO:0000256" key="5">
    <source>
        <dbReference type="SAM" id="Phobius"/>
    </source>
</evidence>
<comment type="caution">
    <text evidence="7">The sequence shown here is derived from an EMBL/GenBank/DDBJ whole genome shotgun (WGS) entry which is preliminary data.</text>
</comment>
<dbReference type="GO" id="GO:0003723">
    <property type="term" value="F:RNA binding"/>
    <property type="evidence" value="ECO:0007669"/>
    <property type="project" value="InterPro"/>
</dbReference>
<organism evidence="7 8">
    <name type="scientific">Larinioides sclopetarius</name>
    <dbReference type="NCBI Taxonomy" id="280406"/>
    <lineage>
        <taxon>Eukaryota</taxon>
        <taxon>Metazoa</taxon>
        <taxon>Ecdysozoa</taxon>
        <taxon>Arthropoda</taxon>
        <taxon>Chelicerata</taxon>
        <taxon>Arachnida</taxon>
        <taxon>Araneae</taxon>
        <taxon>Araneomorphae</taxon>
        <taxon>Entelegynae</taxon>
        <taxon>Araneoidea</taxon>
        <taxon>Araneidae</taxon>
        <taxon>Larinioides</taxon>
    </lineage>
</organism>
<keyword evidence="5" id="KW-0472">Membrane</keyword>
<feature type="compositionally biased region" description="Polar residues" evidence="4">
    <location>
        <begin position="50"/>
        <end position="63"/>
    </location>
</feature>
<feature type="compositionally biased region" description="Acidic residues" evidence="4">
    <location>
        <begin position="217"/>
        <end position="267"/>
    </location>
</feature>
<proteinExistence type="inferred from homology"/>
<evidence type="ECO:0000313" key="7">
    <source>
        <dbReference type="EMBL" id="CAL1287965.1"/>
    </source>
</evidence>
<reference evidence="7 8" key="1">
    <citation type="submission" date="2024-04" db="EMBL/GenBank/DDBJ databases">
        <authorList>
            <person name="Rising A."/>
            <person name="Reimegard J."/>
            <person name="Sonavane S."/>
            <person name="Akerstrom W."/>
            <person name="Nylinder S."/>
            <person name="Hedman E."/>
            <person name="Kallberg Y."/>
        </authorList>
    </citation>
    <scope>NUCLEOTIDE SEQUENCE [LARGE SCALE GENOMIC DNA]</scope>
</reference>
<name>A0AAV2AVC3_9ARAC</name>
<dbReference type="InterPro" id="IPR016024">
    <property type="entry name" value="ARM-type_fold"/>
</dbReference>
<dbReference type="EMBL" id="CAXIEN010000224">
    <property type="protein sequence ID" value="CAL1287965.1"/>
    <property type="molecule type" value="Genomic_DNA"/>
</dbReference>
<keyword evidence="3" id="KW-0539">Nucleus</keyword>
<sequence length="865" mass="100303">MPAKPFKRKAVERLKSKRKKFRSSGDSGRSFSQKSKDKKGGRFSNHSEELNSSDGTAGNFLQKSKSKKVVRFSDEHEEPDFMKHALPSSPKKKKQNKPNTFENIRKKQLLEANKEEEKTIKRMEKLLKLNKRKKKKLPSSFKDEGLDYLLDVIESKEGGSAILSDDEVGLEEDLAVVKDTVNPKSELVLTKRPVPKQRTLTELLREKEGIEDNYSERDEDDADMDLDDDSCSELEENSDAEEDFVGNESDEEDEEETEMLSDGDEEKTEIPSNKKEKKPKIWEDIYGRLRDEFGNVIKNSEGNHSKYIPPKLRKENKNIDDLENEDCIRIKRQLKGLLNRLSESNLQNICHQIEAMYMKNSRNDMNETLFSLMSELLFTPSLTPPRLIMEQAMLIALLHANMGPEIGAYFLQHIVENLGELLKKSENYGEEKEFNNVLIFLSHLYNFKVTHSTLMFDIFHILIESFSSKDIELIQLLLKRMEISIFSFYATRAVANLLLVVNTDVKKHFQCHFYIGFVLRKDDPLKLKELVFSIQAKAASFNKDQNDSRVKFMLETLTAIRNNNMYKIPDYDPSIIEHSKKFLRGLIRKGCSIQELAISYEDLLKAEEKGKWWIVGSAWAESDDNDTKKLQAVKGNQLNLKTEVSEKILELARKQHMNTDVRKTIFCIIMTAEDYMDAFEKLLKLNLKNQQEREIIHVILHCALQEKGFNPFYAHLAKQFCNFARKHQICLQFALWDKFKEFSNMKPRQMKNLSGLLSFLFASGALPLSVLKVIHFSDMNKPMVRFFRQILLAILLNDDEEVCARAFTRIAKAENLKLLRESLRLFMRHFVLRGQSKLEPEVASKLEARVELAEQAMNSFKKRII</sequence>
<dbReference type="PANTHER" id="PTHR18034">
    <property type="entry name" value="CELL CYCLE CONTROL PROTEIN CWF22-RELATED"/>
    <property type="match status" value="1"/>
</dbReference>
<evidence type="ECO:0000256" key="3">
    <source>
        <dbReference type="ARBA" id="ARBA00023242"/>
    </source>
</evidence>
<keyword evidence="5" id="KW-0812">Transmembrane</keyword>
<evidence type="ECO:0000256" key="2">
    <source>
        <dbReference type="ARBA" id="ARBA00006856"/>
    </source>
</evidence>
<protein>
    <recommendedName>
        <fullName evidence="6">MI domain-containing protein</fullName>
    </recommendedName>
</protein>
<dbReference type="SMART" id="SM00544">
    <property type="entry name" value="MA3"/>
    <property type="match status" value="1"/>
</dbReference>
<dbReference type="GO" id="GO:0042274">
    <property type="term" value="P:ribosomal small subunit biogenesis"/>
    <property type="evidence" value="ECO:0007669"/>
    <property type="project" value="TreeGrafter"/>
</dbReference>
<feature type="transmembrane region" description="Helical" evidence="5">
    <location>
        <begin position="753"/>
        <end position="774"/>
    </location>
</feature>
<evidence type="ECO:0000259" key="6">
    <source>
        <dbReference type="PROSITE" id="PS51366"/>
    </source>
</evidence>
<dbReference type="InterPro" id="IPR003890">
    <property type="entry name" value="MIF4G-like_typ-3"/>
</dbReference>
<dbReference type="InterPro" id="IPR003891">
    <property type="entry name" value="Initiation_fac_eIF4g_MI"/>
</dbReference>
<gene>
    <name evidence="7" type="ORF">LARSCL_LOCUS15107</name>
</gene>